<feature type="transmembrane region" description="Helical" evidence="7">
    <location>
        <begin position="79"/>
        <end position="103"/>
    </location>
</feature>
<feature type="transmembrane region" description="Helical" evidence="7">
    <location>
        <begin position="363"/>
        <end position="394"/>
    </location>
</feature>
<organism evidence="8 9">
    <name type="scientific">Niabella yanshanensis</name>
    <dbReference type="NCBI Taxonomy" id="577386"/>
    <lineage>
        <taxon>Bacteria</taxon>
        <taxon>Pseudomonadati</taxon>
        <taxon>Bacteroidota</taxon>
        <taxon>Chitinophagia</taxon>
        <taxon>Chitinophagales</taxon>
        <taxon>Chitinophagaceae</taxon>
        <taxon>Niabella</taxon>
    </lineage>
</organism>
<dbReference type="CDD" id="cd13127">
    <property type="entry name" value="MATE_tuaB_like"/>
    <property type="match status" value="1"/>
</dbReference>
<keyword evidence="3" id="KW-1003">Cell membrane</keyword>
<feature type="transmembrane region" description="Helical" evidence="7">
    <location>
        <begin position="12"/>
        <end position="35"/>
    </location>
</feature>
<evidence type="ECO:0000256" key="5">
    <source>
        <dbReference type="ARBA" id="ARBA00022989"/>
    </source>
</evidence>
<gene>
    <name evidence="8" type="ORF">U0035_02930</name>
</gene>
<dbReference type="Pfam" id="PF13440">
    <property type="entry name" value="Polysacc_synt_3"/>
    <property type="match status" value="1"/>
</dbReference>
<sequence>MSLRKQAVHGVFWTFTQQISVQLISFVVQIVLARILLPSEFGLIGMIMVFIAIGGSLVDSGMTSSLIHKADAGQLDYSTVFWMNLIFSVLVYAIVFFCSPLIADFFKQPILSSLLRLYAVTFIIQAFMSVQTTRLTKDMRFKVQMMMQIPSVVVGGIVGVTLAKMGWGVWSLVWMYLTQTTIFTIQHWVFAGWSPSFIIDKRLLRSHFLYGYKLTFSGLLDQVYTYAYNIIIGKFFLVSELGYYTQASKLRMLPISNITSALNKVTFPVFSKIQNDNERLKEAYKKLMLQVIFLVAPIMILLVLEARPIFSLLLTEKWLPAVPYFQLLCVSGILYPFHTYNLNILKVKGRTDLFFKLEIIKKIIITAGIVIAVFFGIYGLLYFQVINSVLALWINMHYSGKLIDYSGWQQLKDLVPIIALAIFIGLVLGLITHYQILPVYRLSNFMQILIVSTLYLGLYLGINFFVKSQAIIEFKQIILRK</sequence>
<evidence type="ECO:0000256" key="4">
    <source>
        <dbReference type="ARBA" id="ARBA00022692"/>
    </source>
</evidence>
<keyword evidence="6 7" id="KW-0472">Membrane</keyword>
<keyword evidence="5 7" id="KW-1133">Transmembrane helix</keyword>
<evidence type="ECO:0000256" key="3">
    <source>
        <dbReference type="ARBA" id="ARBA00022475"/>
    </source>
</evidence>
<keyword evidence="4 7" id="KW-0812">Transmembrane</keyword>
<name>A0ABZ0WAJ6_9BACT</name>
<comment type="subcellular location">
    <subcellularLocation>
        <location evidence="1">Cell membrane</location>
        <topology evidence="1">Multi-pass membrane protein</topology>
    </subcellularLocation>
</comment>
<keyword evidence="9" id="KW-1185">Reference proteome</keyword>
<feature type="transmembrane region" description="Helical" evidence="7">
    <location>
        <begin position="448"/>
        <end position="466"/>
    </location>
</feature>
<evidence type="ECO:0000256" key="7">
    <source>
        <dbReference type="SAM" id="Phobius"/>
    </source>
</evidence>
<proteinExistence type="inferred from homology"/>
<protein>
    <submittedName>
        <fullName evidence="8">Lipopolysaccharide biosynthesis protein</fullName>
    </submittedName>
</protein>
<dbReference type="Proteomes" id="UP001325680">
    <property type="component" value="Chromosome"/>
</dbReference>
<feature type="transmembrane region" description="Helical" evidence="7">
    <location>
        <begin position="287"/>
        <end position="304"/>
    </location>
</feature>
<dbReference type="EMBL" id="CP139960">
    <property type="protein sequence ID" value="WQD39101.1"/>
    <property type="molecule type" value="Genomic_DNA"/>
</dbReference>
<dbReference type="PANTHER" id="PTHR30250:SF10">
    <property type="entry name" value="LIPOPOLYSACCHARIDE BIOSYNTHESIS PROTEIN WZXC"/>
    <property type="match status" value="1"/>
</dbReference>
<dbReference type="PANTHER" id="PTHR30250">
    <property type="entry name" value="PST FAMILY PREDICTED COLANIC ACID TRANSPORTER"/>
    <property type="match status" value="1"/>
</dbReference>
<dbReference type="InterPro" id="IPR050833">
    <property type="entry name" value="Poly_Biosynth_Transport"/>
</dbReference>
<feature type="transmembrane region" description="Helical" evidence="7">
    <location>
        <begin position="109"/>
        <end position="128"/>
    </location>
</feature>
<feature type="transmembrane region" description="Helical" evidence="7">
    <location>
        <begin position="226"/>
        <end position="244"/>
    </location>
</feature>
<evidence type="ECO:0000313" key="8">
    <source>
        <dbReference type="EMBL" id="WQD39101.1"/>
    </source>
</evidence>
<evidence type="ECO:0000256" key="6">
    <source>
        <dbReference type="ARBA" id="ARBA00023136"/>
    </source>
</evidence>
<feature type="transmembrane region" description="Helical" evidence="7">
    <location>
        <begin position="149"/>
        <end position="167"/>
    </location>
</feature>
<dbReference type="RefSeq" id="WP_114793152.1">
    <property type="nucleotide sequence ID" value="NZ_CP139960.1"/>
</dbReference>
<feature type="transmembrane region" description="Helical" evidence="7">
    <location>
        <begin position="414"/>
        <end position="436"/>
    </location>
</feature>
<evidence type="ECO:0000256" key="2">
    <source>
        <dbReference type="ARBA" id="ARBA00007430"/>
    </source>
</evidence>
<comment type="similarity">
    <text evidence="2">Belongs to the polysaccharide synthase family.</text>
</comment>
<feature type="transmembrane region" description="Helical" evidence="7">
    <location>
        <begin position="41"/>
        <end position="58"/>
    </location>
</feature>
<reference evidence="8 9" key="1">
    <citation type="submission" date="2023-12" db="EMBL/GenBank/DDBJ databases">
        <title>Genome sequencing and assembly of bacterial species from a model synthetic community.</title>
        <authorList>
            <person name="Hogle S.L."/>
        </authorList>
    </citation>
    <scope>NUCLEOTIDE SEQUENCE [LARGE SCALE GENOMIC DNA]</scope>
    <source>
        <strain evidence="8 9">HAMBI_3031</strain>
    </source>
</reference>
<feature type="transmembrane region" description="Helical" evidence="7">
    <location>
        <begin position="324"/>
        <end position="342"/>
    </location>
</feature>
<evidence type="ECO:0000256" key="1">
    <source>
        <dbReference type="ARBA" id="ARBA00004651"/>
    </source>
</evidence>
<evidence type="ECO:0000313" key="9">
    <source>
        <dbReference type="Proteomes" id="UP001325680"/>
    </source>
</evidence>
<accession>A0ABZ0WAJ6</accession>